<evidence type="ECO:0000256" key="2">
    <source>
        <dbReference type="ARBA" id="ARBA00022692"/>
    </source>
</evidence>
<dbReference type="OrthoDB" id="9810601at2"/>
<dbReference type="GO" id="GO:0016020">
    <property type="term" value="C:membrane"/>
    <property type="evidence" value="ECO:0007669"/>
    <property type="project" value="UniProtKB-SubCell"/>
</dbReference>
<feature type="transmembrane region" description="Helical" evidence="5">
    <location>
        <begin position="102"/>
        <end position="123"/>
    </location>
</feature>
<dbReference type="AlphaFoldDB" id="A0A0W0VM06"/>
<feature type="transmembrane region" description="Helical" evidence="5">
    <location>
        <begin position="67"/>
        <end position="90"/>
    </location>
</feature>
<organism evidence="6 7">
    <name type="scientific">Legionella londiniensis</name>
    <dbReference type="NCBI Taxonomy" id="45068"/>
    <lineage>
        <taxon>Bacteria</taxon>
        <taxon>Pseudomonadati</taxon>
        <taxon>Pseudomonadota</taxon>
        <taxon>Gammaproteobacteria</taxon>
        <taxon>Legionellales</taxon>
        <taxon>Legionellaceae</taxon>
        <taxon>Legionella</taxon>
    </lineage>
</organism>
<dbReference type="GO" id="GO:0009403">
    <property type="term" value="P:toxin biosynthetic process"/>
    <property type="evidence" value="ECO:0007669"/>
    <property type="project" value="InterPro"/>
</dbReference>
<keyword evidence="2 5" id="KW-0812">Transmembrane</keyword>
<evidence type="ECO:0000256" key="3">
    <source>
        <dbReference type="ARBA" id="ARBA00022989"/>
    </source>
</evidence>
<evidence type="ECO:0000256" key="4">
    <source>
        <dbReference type="ARBA" id="ARBA00023136"/>
    </source>
</evidence>
<comment type="caution">
    <text evidence="6">The sequence shown here is derived from an EMBL/GenBank/DDBJ whole genome shotgun (WGS) entry which is preliminary data.</text>
</comment>
<dbReference type="PANTHER" id="PTHR36926">
    <property type="entry name" value="COLICIN V PRODUCTION PROTEIN"/>
    <property type="match status" value="1"/>
</dbReference>
<name>A0A0W0VM06_9GAMM</name>
<keyword evidence="7" id="KW-1185">Reference proteome</keyword>
<evidence type="ECO:0000313" key="7">
    <source>
        <dbReference type="Proteomes" id="UP000054997"/>
    </source>
</evidence>
<proteinExistence type="predicted"/>
<dbReference type="InterPro" id="IPR052719">
    <property type="entry name" value="CvpA-like"/>
</dbReference>
<dbReference type="RefSeq" id="WP_058529229.1">
    <property type="nucleotide sequence ID" value="NZ_CAAAHZ010000003.1"/>
</dbReference>
<dbReference type="PATRIC" id="fig|45068.5.peg.1325"/>
<dbReference type="Proteomes" id="UP000054997">
    <property type="component" value="Unassembled WGS sequence"/>
</dbReference>
<keyword evidence="3 5" id="KW-1133">Transmembrane helix</keyword>
<evidence type="ECO:0000256" key="5">
    <source>
        <dbReference type="SAM" id="Phobius"/>
    </source>
</evidence>
<feature type="transmembrane region" description="Helical" evidence="5">
    <location>
        <begin position="6"/>
        <end position="23"/>
    </location>
</feature>
<feature type="transmembrane region" description="Helical" evidence="5">
    <location>
        <begin position="30"/>
        <end position="47"/>
    </location>
</feature>
<sequence length="196" mass="22408">MTGHWFDYLIITIIGLSVLTGLFRGFVKELVALGVWILAFWFAYHYSYALEPWLEPYLEDQTLRTGISFIAVLLATLTAGGLFNALLAFILKRSGLSATDRILGMGFGIIRGIFIVALLIVAVKMTSLPDQEYRQQSQFYAKFDPVVNWISGLMPEFIKQVSLLERKEENPRVSLPNQDYQILPKLDEFQFMEDEN</sequence>
<accession>A0A0W0VM06</accession>
<dbReference type="Pfam" id="PF02674">
    <property type="entry name" value="Colicin_V"/>
    <property type="match status" value="1"/>
</dbReference>
<evidence type="ECO:0000256" key="1">
    <source>
        <dbReference type="ARBA" id="ARBA00004141"/>
    </source>
</evidence>
<dbReference type="STRING" id="45068.Llon_1226"/>
<protein>
    <submittedName>
        <fullName evidence="6">Colicin V</fullName>
    </submittedName>
</protein>
<gene>
    <name evidence="6" type="primary">dedE</name>
    <name evidence="6" type="ORF">Llon_1226</name>
</gene>
<dbReference type="EMBL" id="LNYK01000016">
    <property type="protein sequence ID" value="KTD21128.1"/>
    <property type="molecule type" value="Genomic_DNA"/>
</dbReference>
<reference evidence="6 7" key="1">
    <citation type="submission" date="2015-11" db="EMBL/GenBank/DDBJ databases">
        <title>Genomic analysis of 38 Legionella species identifies large and diverse effector repertoires.</title>
        <authorList>
            <person name="Burstein D."/>
            <person name="Amaro F."/>
            <person name="Zusman T."/>
            <person name="Lifshitz Z."/>
            <person name="Cohen O."/>
            <person name="Gilbert J.A."/>
            <person name="Pupko T."/>
            <person name="Shuman H.A."/>
            <person name="Segal G."/>
        </authorList>
    </citation>
    <scope>NUCLEOTIDE SEQUENCE [LARGE SCALE GENOMIC DNA]</scope>
    <source>
        <strain evidence="6 7">ATCC 49505</strain>
    </source>
</reference>
<dbReference type="InterPro" id="IPR003825">
    <property type="entry name" value="Colicin-V_CvpA"/>
</dbReference>
<keyword evidence="4 5" id="KW-0472">Membrane</keyword>
<dbReference type="PANTHER" id="PTHR36926:SF1">
    <property type="entry name" value="COLICIN V PRODUCTION PROTEIN"/>
    <property type="match status" value="1"/>
</dbReference>
<evidence type="ECO:0000313" key="6">
    <source>
        <dbReference type="EMBL" id="KTD21128.1"/>
    </source>
</evidence>
<comment type="subcellular location">
    <subcellularLocation>
        <location evidence="1">Membrane</location>
        <topology evidence="1">Multi-pass membrane protein</topology>
    </subcellularLocation>
</comment>